<feature type="compositionally biased region" description="Basic and acidic residues" evidence="9">
    <location>
        <begin position="299"/>
        <end position="308"/>
    </location>
</feature>
<keyword evidence="6" id="KW-1015">Disulfide bond</keyword>
<dbReference type="SMART" id="SM00204">
    <property type="entry name" value="TGFB"/>
    <property type="match status" value="1"/>
</dbReference>
<dbReference type="GO" id="GO:0008083">
    <property type="term" value="F:growth factor activity"/>
    <property type="evidence" value="ECO:0007669"/>
    <property type="project" value="UniProtKB-KW"/>
</dbReference>
<dbReference type="Pfam" id="PF00019">
    <property type="entry name" value="TGF_beta"/>
    <property type="match status" value="1"/>
</dbReference>
<dbReference type="InterPro" id="IPR001839">
    <property type="entry name" value="TGF-b_C"/>
</dbReference>
<evidence type="ECO:0000256" key="6">
    <source>
        <dbReference type="ARBA" id="ARBA00023157"/>
    </source>
</evidence>
<dbReference type="InterPro" id="IPR015615">
    <property type="entry name" value="TGF-beta-rel"/>
</dbReference>
<organism evidence="12 13">
    <name type="scientific">Menidia menidia</name>
    <name type="common">Atlantic silverside</name>
    <dbReference type="NCBI Taxonomy" id="238744"/>
    <lineage>
        <taxon>Eukaryota</taxon>
        <taxon>Metazoa</taxon>
        <taxon>Chordata</taxon>
        <taxon>Craniata</taxon>
        <taxon>Vertebrata</taxon>
        <taxon>Euteleostomi</taxon>
        <taxon>Actinopterygii</taxon>
        <taxon>Neopterygii</taxon>
        <taxon>Teleostei</taxon>
        <taxon>Neoteleostei</taxon>
        <taxon>Acanthomorphata</taxon>
        <taxon>Ovalentaria</taxon>
        <taxon>Atherinomorphae</taxon>
        <taxon>Atheriniformes</taxon>
        <taxon>Atherinopsidae</taxon>
        <taxon>Menidiinae</taxon>
        <taxon>Menidia</taxon>
    </lineage>
</organism>
<evidence type="ECO:0000313" key="12">
    <source>
        <dbReference type="EMBL" id="CAG5991534.1"/>
    </source>
</evidence>
<evidence type="ECO:0000256" key="10">
    <source>
        <dbReference type="SAM" id="SignalP"/>
    </source>
</evidence>
<comment type="caution">
    <text evidence="12">The sequence shown here is derived from an EMBL/GenBank/DDBJ whole genome shotgun (WGS) entry which is preliminary data.</text>
</comment>
<feature type="compositionally biased region" description="Basic residues" evidence="9">
    <location>
        <begin position="287"/>
        <end position="298"/>
    </location>
</feature>
<evidence type="ECO:0000256" key="1">
    <source>
        <dbReference type="ARBA" id="ARBA00004613"/>
    </source>
</evidence>
<evidence type="ECO:0000256" key="3">
    <source>
        <dbReference type="ARBA" id="ARBA00022525"/>
    </source>
</evidence>
<dbReference type="EMBL" id="CAJRST010036666">
    <property type="protein sequence ID" value="CAG5991534.1"/>
    <property type="molecule type" value="Genomic_DNA"/>
</dbReference>
<feature type="domain" description="TGF-beta family profile" evidence="11">
    <location>
        <begin position="293"/>
        <end position="430"/>
    </location>
</feature>
<keyword evidence="3" id="KW-0964">Secreted</keyword>
<evidence type="ECO:0000256" key="7">
    <source>
        <dbReference type="ARBA" id="ARBA00023180"/>
    </source>
</evidence>
<keyword evidence="7" id="KW-0325">Glycoprotein</keyword>
<gene>
    <name evidence="12" type="ORF">MMEN_LOCUS17521</name>
</gene>
<dbReference type="GO" id="GO:0005615">
    <property type="term" value="C:extracellular space"/>
    <property type="evidence" value="ECO:0007669"/>
    <property type="project" value="TreeGrafter"/>
</dbReference>
<feature type="signal peptide" evidence="10">
    <location>
        <begin position="1"/>
        <end position="32"/>
    </location>
</feature>
<dbReference type="SUPFAM" id="SSF57501">
    <property type="entry name" value="Cystine-knot cytokines"/>
    <property type="match status" value="1"/>
</dbReference>
<evidence type="ECO:0000259" key="11">
    <source>
        <dbReference type="PROSITE" id="PS51362"/>
    </source>
</evidence>
<accession>A0A8S4BNQ8</accession>
<dbReference type="Proteomes" id="UP000677803">
    <property type="component" value="Unassembled WGS sequence"/>
</dbReference>
<proteinExistence type="inferred from homology"/>
<dbReference type="PANTHER" id="PTHR11848:SF19">
    <property type="entry name" value="GROWTH_DIFFERENTIATION FACTOR 9"/>
    <property type="match status" value="1"/>
</dbReference>
<name>A0A8S4BNQ8_9TELE</name>
<keyword evidence="4 10" id="KW-0732">Signal</keyword>
<evidence type="ECO:0000256" key="2">
    <source>
        <dbReference type="ARBA" id="ARBA00006656"/>
    </source>
</evidence>
<comment type="subcellular location">
    <subcellularLocation>
        <location evidence="1">Secreted</location>
    </subcellularLocation>
</comment>
<dbReference type="Gene3D" id="2.10.90.10">
    <property type="entry name" value="Cystine-knot cytokines"/>
    <property type="match status" value="1"/>
</dbReference>
<dbReference type="PROSITE" id="PS00250">
    <property type="entry name" value="TGF_BETA_1"/>
    <property type="match status" value="1"/>
</dbReference>
<evidence type="ECO:0000313" key="13">
    <source>
        <dbReference type="Proteomes" id="UP000677803"/>
    </source>
</evidence>
<keyword evidence="5 8" id="KW-0339">Growth factor</keyword>
<sequence length="430" mass="49239">MDKQKLPPVSVRSFRTVLALLLVACGPPQVSSSQAATIALHSLGELSLPYRSIFSPLLKALSEYGGARWSPGLKKKTTTKPQHKYVQYLTEVYKKHPRVQRSVEEDEMYNTIRLINPQDECLAQSNEESFTQDLSYSLEQVREKEQLLKSALLYRSEHNCAGPVHSVCILSIKERERSDQCKLCPGIQRTVNFTARTEGNLRNWLEVDITSFLEPLVKFQRNNIHLLVNISCSEEQRSRSSDCRGPLEFTLRSPPLILYLNDTSKTSPEKSMFSHRAGQRPAAAPHRFQRHGHRRRWRRESPKSKGGDKSLNIYLPELLSSSEFPTSDCALYDFRVRFSQLKLDHWIVFPPKYNPRYCRGICPRTMGFIYGSPVHTMVQNIINEKLDSSVPRPSCVPSHYSPLSVMISEEDGSLVFKEFKDMVATRCTCR</sequence>
<protein>
    <submittedName>
        <fullName evidence="12">(Atlantic silverside) hypothetical protein</fullName>
    </submittedName>
</protein>
<comment type="similarity">
    <text evidence="2 8">Belongs to the TGF-beta family.</text>
</comment>
<dbReference type="InterPro" id="IPR017948">
    <property type="entry name" value="TGFb_CS"/>
</dbReference>
<evidence type="ECO:0000256" key="9">
    <source>
        <dbReference type="SAM" id="MobiDB-lite"/>
    </source>
</evidence>
<reference evidence="12" key="1">
    <citation type="submission" date="2021-05" db="EMBL/GenBank/DDBJ databases">
        <authorList>
            <person name="Tigano A."/>
        </authorList>
    </citation>
    <scope>NUCLEOTIDE SEQUENCE</scope>
</reference>
<feature type="region of interest" description="Disordered" evidence="9">
    <location>
        <begin position="267"/>
        <end position="308"/>
    </location>
</feature>
<dbReference type="OrthoDB" id="6427922at2759"/>
<evidence type="ECO:0000256" key="4">
    <source>
        <dbReference type="ARBA" id="ARBA00022729"/>
    </source>
</evidence>
<dbReference type="FunFam" id="2.10.90.10:FF:000012">
    <property type="entry name" value="Growth/differentiation factor 9 (Predicted)"/>
    <property type="match status" value="1"/>
</dbReference>
<feature type="chain" id="PRO_5035919678" evidence="10">
    <location>
        <begin position="33"/>
        <end position="430"/>
    </location>
</feature>
<dbReference type="GO" id="GO:0005125">
    <property type="term" value="F:cytokine activity"/>
    <property type="evidence" value="ECO:0007669"/>
    <property type="project" value="TreeGrafter"/>
</dbReference>
<keyword evidence="13" id="KW-1185">Reference proteome</keyword>
<dbReference type="PANTHER" id="PTHR11848">
    <property type="entry name" value="TGF-BETA FAMILY"/>
    <property type="match status" value="1"/>
</dbReference>
<dbReference type="InterPro" id="IPR029034">
    <property type="entry name" value="Cystine-knot_cytokine"/>
</dbReference>
<dbReference type="AlphaFoldDB" id="A0A8S4BNQ8"/>
<evidence type="ECO:0000256" key="5">
    <source>
        <dbReference type="ARBA" id="ARBA00023030"/>
    </source>
</evidence>
<dbReference type="PROSITE" id="PS51362">
    <property type="entry name" value="TGF_BETA_2"/>
    <property type="match status" value="1"/>
</dbReference>
<evidence type="ECO:0000256" key="8">
    <source>
        <dbReference type="RuleBase" id="RU000354"/>
    </source>
</evidence>